<dbReference type="NCBIfam" id="TIGR00360">
    <property type="entry name" value="ComEC_N-term"/>
    <property type="match status" value="1"/>
</dbReference>
<dbReference type="RefSeq" id="WP_176761284.1">
    <property type="nucleotide sequence ID" value="NZ_FNJI01000029.1"/>
</dbReference>
<evidence type="ECO:0000256" key="2">
    <source>
        <dbReference type="ARBA" id="ARBA00022475"/>
    </source>
</evidence>
<feature type="transmembrane region" description="Helical" evidence="6">
    <location>
        <begin position="536"/>
        <end position="557"/>
    </location>
</feature>
<dbReference type="Pfam" id="PF00753">
    <property type="entry name" value="Lactamase_B"/>
    <property type="match status" value="1"/>
</dbReference>
<feature type="transmembrane region" description="Helical" evidence="6">
    <location>
        <begin position="482"/>
        <end position="502"/>
    </location>
</feature>
<evidence type="ECO:0000256" key="5">
    <source>
        <dbReference type="ARBA" id="ARBA00023136"/>
    </source>
</evidence>
<dbReference type="AlphaFoldDB" id="A0A1H0U7F3"/>
<keyword evidence="11" id="KW-1185">Reference proteome</keyword>
<dbReference type="InterPro" id="IPR001279">
    <property type="entry name" value="Metallo-B-lactamas"/>
</dbReference>
<evidence type="ECO:0000256" key="6">
    <source>
        <dbReference type="SAM" id="Phobius"/>
    </source>
</evidence>
<dbReference type="Pfam" id="PF13567">
    <property type="entry name" value="DUF4131"/>
    <property type="match status" value="1"/>
</dbReference>
<feature type="transmembrane region" description="Helical" evidence="6">
    <location>
        <begin position="376"/>
        <end position="395"/>
    </location>
</feature>
<dbReference type="Pfam" id="PF03772">
    <property type="entry name" value="Competence"/>
    <property type="match status" value="1"/>
</dbReference>
<feature type="transmembrane region" description="Helical" evidence="6">
    <location>
        <begin position="303"/>
        <end position="321"/>
    </location>
</feature>
<dbReference type="Gene3D" id="3.60.15.10">
    <property type="entry name" value="Ribonuclease Z/Hydroxyacylglutathione hydrolase-like"/>
    <property type="match status" value="1"/>
</dbReference>
<evidence type="ECO:0000259" key="8">
    <source>
        <dbReference type="Pfam" id="PF03772"/>
    </source>
</evidence>
<feature type="transmembrane region" description="Helical" evidence="6">
    <location>
        <begin position="351"/>
        <end position="370"/>
    </location>
</feature>
<feature type="domain" description="ComEC/Rec2-related protein" evidence="8">
    <location>
        <begin position="244"/>
        <end position="534"/>
    </location>
</feature>
<dbReference type="InterPro" id="IPR004797">
    <property type="entry name" value="Competence_ComEC/Rec2"/>
</dbReference>
<gene>
    <name evidence="10" type="ORF">SAMN05660330_03425</name>
</gene>
<dbReference type="GO" id="GO:0005886">
    <property type="term" value="C:plasma membrane"/>
    <property type="evidence" value="ECO:0007669"/>
    <property type="project" value="UniProtKB-SubCell"/>
</dbReference>
<feature type="domain" description="DUF4131" evidence="9">
    <location>
        <begin position="35"/>
        <end position="199"/>
    </location>
</feature>
<evidence type="ECO:0000259" key="9">
    <source>
        <dbReference type="Pfam" id="PF13567"/>
    </source>
</evidence>
<feature type="transmembrane region" description="Helical" evidence="6">
    <location>
        <begin position="12"/>
        <end position="30"/>
    </location>
</feature>
<feature type="transmembrane region" description="Helical" evidence="6">
    <location>
        <begin position="268"/>
        <end position="291"/>
    </location>
</feature>
<evidence type="ECO:0000313" key="11">
    <source>
        <dbReference type="Proteomes" id="UP000199073"/>
    </source>
</evidence>
<evidence type="ECO:0000313" key="10">
    <source>
        <dbReference type="EMBL" id="SDP62091.1"/>
    </source>
</evidence>
<keyword evidence="4 6" id="KW-1133">Transmembrane helix</keyword>
<dbReference type="InterPro" id="IPR052159">
    <property type="entry name" value="Competence_DNA_uptake"/>
</dbReference>
<dbReference type="InterPro" id="IPR036866">
    <property type="entry name" value="RibonucZ/Hydroxyglut_hydro"/>
</dbReference>
<evidence type="ECO:0000256" key="4">
    <source>
        <dbReference type="ARBA" id="ARBA00022989"/>
    </source>
</evidence>
<feature type="transmembrane region" description="Helical" evidence="6">
    <location>
        <begin position="514"/>
        <end position="531"/>
    </location>
</feature>
<dbReference type="CDD" id="cd07731">
    <property type="entry name" value="ComA-like_MBL-fold"/>
    <property type="match status" value="1"/>
</dbReference>
<dbReference type="PANTHER" id="PTHR30619:SF1">
    <property type="entry name" value="RECOMBINATION PROTEIN 2"/>
    <property type="match status" value="1"/>
</dbReference>
<proteinExistence type="predicted"/>
<feature type="domain" description="Metallo-beta-lactamase" evidence="7">
    <location>
        <begin position="574"/>
        <end position="782"/>
    </location>
</feature>
<keyword evidence="3 6" id="KW-0812">Transmembrane</keyword>
<organism evidence="10 11">
    <name type="scientific">Desulforhopalus singaporensis</name>
    <dbReference type="NCBI Taxonomy" id="91360"/>
    <lineage>
        <taxon>Bacteria</taxon>
        <taxon>Pseudomonadati</taxon>
        <taxon>Thermodesulfobacteriota</taxon>
        <taxon>Desulfobulbia</taxon>
        <taxon>Desulfobulbales</taxon>
        <taxon>Desulfocapsaceae</taxon>
        <taxon>Desulforhopalus</taxon>
    </lineage>
</organism>
<feature type="transmembrane region" description="Helical" evidence="6">
    <location>
        <begin position="415"/>
        <end position="437"/>
    </location>
</feature>
<reference evidence="10 11" key="1">
    <citation type="submission" date="2016-10" db="EMBL/GenBank/DDBJ databases">
        <authorList>
            <person name="de Groot N.N."/>
        </authorList>
    </citation>
    <scope>NUCLEOTIDE SEQUENCE [LARGE SCALE GENOMIC DNA]</scope>
    <source>
        <strain evidence="10 11">DSM 12130</strain>
    </source>
</reference>
<dbReference type="Proteomes" id="UP000199073">
    <property type="component" value="Unassembled WGS sequence"/>
</dbReference>
<dbReference type="InterPro" id="IPR025405">
    <property type="entry name" value="DUF4131"/>
</dbReference>
<name>A0A1H0U7F3_9BACT</name>
<dbReference type="PANTHER" id="PTHR30619">
    <property type="entry name" value="DNA INTERNALIZATION/COMPETENCE PROTEIN COMEC/REC2"/>
    <property type="match status" value="1"/>
</dbReference>
<protein>
    <submittedName>
        <fullName evidence="10">Competence protein ComEC</fullName>
    </submittedName>
</protein>
<dbReference type="SUPFAM" id="SSF56281">
    <property type="entry name" value="Metallo-hydrolase/oxidoreductase"/>
    <property type="match status" value="1"/>
</dbReference>
<dbReference type="STRING" id="91360.SAMN05660330_03425"/>
<keyword evidence="2" id="KW-1003">Cell membrane</keyword>
<dbReference type="GO" id="GO:0030420">
    <property type="term" value="P:establishment of competence for transformation"/>
    <property type="evidence" value="ECO:0007669"/>
    <property type="project" value="InterPro"/>
</dbReference>
<feature type="transmembrane region" description="Helical" evidence="6">
    <location>
        <begin position="36"/>
        <end position="55"/>
    </location>
</feature>
<evidence type="ECO:0000256" key="1">
    <source>
        <dbReference type="ARBA" id="ARBA00004651"/>
    </source>
</evidence>
<dbReference type="EMBL" id="FNJI01000029">
    <property type="protein sequence ID" value="SDP62091.1"/>
    <property type="molecule type" value="Genomic_DNA"/>
</dbReference>
<sequence>MNLLAQRINDHLLVAVTISFLTGICISASLQLPQLPVAVLVFFIFTLAFILFILLPRQPNSYYCILLIGVSAAGWTHGAGHLVPPAEIDHVYNRVTTPQEAVLIGVISEMPTYNGHLGKYVINAEHLRFMDSAGFLSTRGKVLIGTKDRPSPLLMPGDKIIVRTLLKRPVPNCTPGTFDYQRYLAEKEIWVTGFLRSPALIKKLYFHPDVFHTLYYLPEKIRTAVGQNIDRSLSPSHAAIYRALLVGDRSVIADNTLESFKVSGTMHILAISGIHMTLVGTMLYAVFYFFLSRSEQLLLHYPVPKIAAFISMPFLFCYALLAGMNSPVFRALVMSCMVILALCLRRPGTFGSLLAATALLIAALDPAQIFTISFQLSFVAVTSIFLAIGQIRAFLPPTGQPASQTTVRSWITRLVRWITIGVLVSLSATLATAPILINSFSRVSVVGPIANLIVEPLLCFWTLPLGILSLPATVVSPELSNFLLSLGASSLPAVMSTIDFFSSFTCSALWLPNLPWWLIGGYYALLLWLLCCRKTFFLPAITVFGGFCGYILLFHQFSPPPPSPQNMRITFLDIGQGSATLVEFDSGEKIIVDGGGYSFGSSDVGKRTIAPYLFWRLIDSVDGLVITHPDADHYNGLDIIVDRFKPQFIWVRSLGGDYDNPAYRQLLVKAKNNNVQLTAPRAGERIVFGKAATNKLECVENFTSDSFLQPAGHGSRMHKNSGLVVRVCIDKRCVLLPGDIGIAGEQFLIDSNKDMASTVLLAAHHGSVTSNSQQFIDGVDPEIVIVSAGNNSRNHFPHPSLIQKCRNRGIDLFTTDKNGTLELILSPAGPAVYNYQRQENNPFFPLKKKKLEQNALAAPAP</sequence>
<dbReference type="NCBIfam" id="TIGR00361">
    <property type="entry name" value="ComEC_Rec2"/>
    <property type="match status" value="1"/>
</dbReference>
<keyword evidence="5 6" id="KW-0472">Membrane</keyword>
<evidence type="ECO:0000259" key="7">
    <source>
        <dbReference type="Pfam" id="PF00753"/>
    </source>
</evidence>
<dbReference type="InterPro" id="IPR035681">
    <property type="entry name" value="ComA-like_MBL"/>
</dbReference>
<evidence type="ECO:0000256" key="3">
    <source>
        <dbReference type="ARBA" id="ARBA00022692"/>
    </source>
</evidence>
<comment type="subcellular location">
    <subcellularLocation>
        <location evidence="1">Cell membrane</location>
        <topology evidence="1">Multi-pass membrane protein</topology>
    </subcellularLocation>
</comment>
<feature type="transmembrane region" description="Helical" evidence="6">
    <location>
        <begin position="449"/>
        <end position="470"/>
    </location>
</feature>
<dbReference type="InterPro" id="IPR004477">
    <property type="entry name" value="ComEC_N"/>
</dbReference>
<accession>A0A1H0U7F3</accession>